<reference evidence="5" key="1">
    <citation type="submission" date="2021-02" db="EMBL/GenBank/DDBJ databases">
        <authorList>
            <person name="Nowell W R."/>
        </authorList>
    </citation>
    <scope>NUCLEOTIDE SEQUENCE</scope>
</reference>
<dbReference type="InterPro" id="IPR005887">
    <property type="entry name" value="GH92_a_mannosidase_put"/>
</dbReference>
<organism evidence="5 8">
    <name type="scientific">Rotaria magnacalcarata</name>
    <dbReference type="NCBI Taxonomy" id="392030"/>
    <lineage>
        <taxon>Eukaryota</taxon>
        <taxon>Metazoa</taxon>
        <taxon>Spiralia</taxon>
        <taxon>Gnathifera</taxon>
        <taxon>Rotifera</taxon>
        <taxon>Eurotatoria</taxon>
        <taxon>Bdelloidea</taxon>
        <taxon>Philodinida</taxon>
        <taxon>Philodinidae</taxon>
        <taxon>Rotaria</taxon>
    </lineage>
</organism>
<dbReference type="Proteomes" id="UP000663824">
    <property type="component" value="Unassembled WGS sequence"/>
</dbReference>
<name>A0A815NHK7_9BILA</name>
<dbReference type="Gene3D" id="1.20.1050.60">
    <property type="entry name" value="alpha-1,2-mannosidase"/>
    <property type="match status" value="1"/>
</dbReference>
<evidence type="ECO:0000313" key="8">
    <source>
        <dbReference type="Proteomes" id="UP000663855"/>
    </source>
</evidence>
<dbReference type="InterPro" id="IPR041371">
    <property type="entry name" value="GH92_N"/>
</dbReference>
<dbReference type="GO" id="GO:0000224">
    <property type="term" value="F:peptide-N4-(N-acetyl-beta-glucosaminyl)asparagine amidase activity"/>
    <property type="evidence" value="ECO:0007669"/>
    <property type="project" value="TreeGrafter"/>
</dbReference>
<keyword evidence="1" id="KW-0732">Signal</keyword>
<dbReference type="NCBIfam" id="TIGR01180">
    <property type="entry name" value="aman2_put"/>
    <property type="match status" value="1"/>
</dbReference>
<feature type="domain" description="Glycosyl hydrolase family 92" evidence="2">
    <location>
        <begin position="283"/>
        <end position="742"/>
    </location>
</feature>
<evidence type="ECO:0008006" key="9">
    <source>
        <dbReference type="Google" id="ProtNLM"/>
    </source>
</evidence>
<dbReference type="InterPro" id="IPR008928">
    <property type="entry name" value="6-hairpin_glycosidase_sf"/>
</dbReference>
<dbReference type="GO" id="GO:0005975">
    <property type="term" value="P:carbohydrate metabolic process"/>
    <property type="evidence" value="ECO:0007669"/>
    <property type="project" value="InterPro"/>
</dbReference>
<dbReference type="GO" id="GO:0006516">
    <property type="term" value="P:glycoprotein catabolic process"/>
    <property type="evidence" value="ECO:0007669"/>
    <property type="project" value="TreeGrafter"/>
</dbReference>
<dbReference type="Gene3D" id="2.70.98.10">
    <property type="match status" value="1"/>
</dbReference>
<accession>A0A815NHK7</accession>
<evidence type="ECO:0000313" key="7">
    <source>
        <dbReference type="EMBL" id="CAF4181036.1"/>
    </source>
</evidence>
<dbReference type="SUPFAM" id="SSF48208">
    <property type="entry name" value="Six-hairpin glycosidases"/>
    <property type="match status" value="1"/>
</dbReference>
<dbReference type="EMBL" id="CAJNRE010010576">
    <property type="protein sequence ID" value="CAF2092463.1"/>
    <property type="molecule type" value="Genomic_DNA"/>
</dbReference>
<sequence>MKAYTNMIKRWCVLLLFISRVTAGKFPPLDLHIGTGGEFLGAANLPLGAQTLYGTVRLGPDTSNSEDSPALINRYAGYHYYDNYINIFSHTHVFGAGIVDYGNVGILPVQVNNDNDLQNMISNKHGYRSTFEHKSEVVEPGYYQVYLNTHKTKVELTATEQVGVHRYSFDDFNEKHRVVLIDSSYALPPYACQQSHVNINSTNNEITGSIFFKGFLSRSFGGVTTYFVITFTNWTDFGVWTEGRLLQGETTAGGCSSGAYVKLPTNQQQVTIYVGISFVSIEQARVNLEIQTKLESFDSIRGWIQQKWLDEMSRFEVQADWNIESEIKFNTALVHSMSSPTIWDESNGVYLGFDGKIHTKPDYMDHVYTDLSIWDIFRTQVPFLILYDAKRANDIVHSIMLIVEQGGYLPKWPLANGPTNCMIGSHADIILSDLIMKREHDSHLNMTQVLEALRIVANTKQIHESRFDPPTYIKYGYVPFDMDEYSASLTLSYAYDDWAIGNVMHAAGLIDEAQEYYSRSQWFEHVFDNNTKFFCPRNSTGDILCPATEIEHLIPFDYRYTEGDAWHYRFFVPHNTSRLVDLFGGAKYFAQELDTFFVRSRDWPTITIPNPYYWAGNEHNLFSVWQFHYANRSDLTQLHARWLLDNVYTVKPDGIPGNDDYGTMSAWYIFTSLGFYPLAGSSTYLIGSPAFDRITIRRNNDQCILTIIVHDNAKENIYVERVLLNGEILSTYPFIDHINHLQCSTDSSTVQLDFFMSSTPTFNYH</sequence>
<gene>
    <name evidence="7" type="ORF">BYL167_LOCUS22822</name>
    <name evidence="5" type="ORF">CJN711_LOCUS24027</name>
    <name evidence="4" type="ORF">KQP761_LOCUS2327</name>
    <name evidence="6" type="ORF">MBJ925_LOCUS20686</name>
</gene>
<dbReference type="InterPro" id="IPR012939">
    <property type="entry name" value="Glyco_hydro_92"/>
</dbReference>
<evidence type="ECO:0000313" key="5">
    <source>
        <dbReference type="EMBL" id="CAF1439733.1"/>
    </source>
</evidence>
<evidence type="ECO:0000259" key="3">
    <source>
        <dbReference type="Pfam" id="PF17678"/>
    </source>
</evidence>
<evidence type="ECO:0000259" key="2">
    <source>
        <dbReference type="Pfam" id="PF07971"/>
    </source>
</evidence>
<dbReference type="EMBL" id="CAJOBH010014367">
    <property type="protein sequence ID" value="CAF4181036.1"/>
    <property type="molecule type" value="Genomic_DNA"/>
</dbReference>
<dbReference type="InterPro" id="IPR014718">
    <property type="entry name" value="GH-type_carb-bd"/>
</dbReference>
<dbReference type="PANTHER" id="PTHR12143:SF43">
    <property type="entry name" value="PUTATIVE-RELATED"/>
    <property type="match status" value="1"/>
</dbReference>
<dbReference type="OrthoDB" id="449263at2759"/>
<dbReference type="InterPro" id="IPR050883">
    <property type="entry name" value="PNGase"/>
</dbReference>
<dbReference type="EMBL" id="CAJNOW010000144">
    <property type="protein sequence ID" value="CAF1251758.1"/>
    <property type="molecule type" value="Genomic_DNA"/>
</dbReference>
<dbReference type="GO" id="GO:0005829">
    <property type="term" value="C:cytosol"/>
    <property type="evidence" value="ECO:0007669"/>
    <property type="project" value="TreeGrafter"/>
</dbReference>
<feature type="domain" description="Glycosyl hydrolase family 92 N-terminal" evidence="3">
    <location>
        <begin position="30"/>
        <end position="277"/>
    </location>
</feature>
<feature type="signal peptide" evidence="1">
    <location>
        <begin position="1"/>
        <end position="23"/>
    </location>
</feature>
<evidence type="ECO:0000313" key="6">
    <source>
        <dbReference type="EMBL" id="CAF2092463.1"/>
    </source>
</evidence>
<dbReference type="Gene3D" id="3.30.2080.10">
    <property type="entry name" value="GH92 mannosidase domain"/>
    <property type="match status" value="1"/>
</dbReference>
<evidence type="ECO:0000256" key="1">
    <source>
        <dbReference type="SAM" id="SignalP"/>
    </source>
</evidence>
<dbReference type="PANTHER" id="PTHR12143">
    <property type="entry name" value="PEPTIDE N-GLYCANASE PNGASE -RELATED"/>
    <property type="match status" value="1"/>
</dbReference>
<dbReference type="Gene3D" id="1.20.1610.10">
    <property type="entry name" value="alpha-1,2-mannosidases domains"/>
    <property type="match status" value="1"/>
</dbReference>
<dbReference type="Pfam" id="PF07971">
    <property type="entry name" value="Glyco_hydro_92"/>
    <property type="match status" value="1"/>
</dbReference>
<dbReference type="Proteomes" id="UP000663834">
    <property type="component" value="Unassembled WGS sequence"/>
</dbReference>
<dbReference type="Proteomes" id="UP000681967">
    <property type="component" value="Unassembled WGS sequence"/>
</dbReference>
<dbReference type="GO" id="GO:0005634">
    <property type="term" value="C:nucleus"/>
    <property type="evidence" value="ECO:0007669"/>
    <property type="project" value="TreeGrafter"/>
</dbReference>
<comment type="caution">
    <text evidence="5">The sequence shown here is derived from an EMBL/GenBank/DDBJ whole genome shotgun (WGS) entry which is preliminary data.</text>
</comment>
<evidence type="ECO:0000313" key="4">
    <source>
        <dbReference type="EMBL" id="CAF1251758.1"/>
    </source>
</evidence>
<dbReference type="AlphaFoldDB" id="A0A815NHK7"/>
<dbReference type="EMBL" id="CAJNOV010011134">
    <property type="protein sequence ID" value="CAF1439733.1"/>
    <property type="molecule type" value="Genomic_DNA"/>
</dbReference>
<dbReference type="GO" id="GO:0030246">
    <property type="term" value="F:carbohydrate binding"/>
    <property type="evidence" value="ECO:0007669"/>
    <property type="project" value="InterPro"/>
</dbReference>
<dbReference type="Proteomes" id="UP000663855">
    <property type="component" value="Unassembled WGS sequence"/>
</dbReference>
<protein>
    <recommendedName>
        <fullName evidence="9">Alpha-1,2-mannosidase</fullName>
    </recommendedName>
</protein>
<dbReference type="Pfam" id="PF17678">
    <property type="entry name" value="Glyco_hydro_92N"/>
    <property type="match status" value="1"/>
</dbReference>
<feature type="chain" id="PRO_5036412054" description="Alpha-1,2-mannosidase" evidence="1">
    <location>
        <begin position="24"/>
        <end position="765"/>
    </location>
</feature>
<proteinExistence type="predicted"/>